<dbReference type="EMBL" id="WUUL01000014">
    <property type="protein sequence ID" value="MXQ55430.1"/>
    <property type="molecule type" value="Genomic_DNA"/>
</dbReference>
<feature type="domain" description="HTH tetR-type" evidence="3">
    <location>
        <begin position="8"/>
        <end position="68"/>
    </location>
</feature>
<accession>A0A6I4VZQ1</accession>
<evidence type="ECO:0000259" key="3">
    <source>
        <dbReference type="PROSITE" id="PS50977"/>
    </source>
</evidence>
<sequence>MKQEERRSQTKKLLLDTVKSLIQTKGCNLVTMADIMELSGLSKGAIFHYVKSKDELFAWVLQDRLEQINMQFTQNVDSSNPTFEQPMEQIANHLWQLEDDSDIANQVLIYLMSKAQLPFVSKVLTQFYEQSISYSERWIKEGQSHGVISKELHATKKAEMFVLLSFGFRLRSTIQTTDESFGIQDYISFIHQQLQGK</sequence>
<dbReference type="AlphaFoldDB" id="A0A6I4VZQ1"/>
<gene>
    <name evidence="4" type="ORF">GSM42_17245</name>
</gene>
<keyword evidence="1 2" id="KW-0238">DNA-binding</keyword>
<feature type="DNA-binding region" description="H-T-H motif" evidence="2">
    <location>
        <begin position="31"/>
        <end position="50"/>
    </location>
</feature>
<dbReference type="PROSITE" id="PS50977">
    <property type="entry name" value="HTH_TETR_2"/>
    <property type="match status" value="1"/>
</dbReference>
<protein>
    <submittedName>
        <fullName evidence="4">TetR family transcriptional regulator</fullName>
    </submittedName>
</protein>
<dbReference type="Pfam" id="PF00440">
    <property type="entry name" value="TetR_N"/>
    <property type="match status" value="1"/>
</dbReference>
<dbReference type="PANTHER" id="PTHR43479:SF11">
    <property type="entry name" value="ACREF_ENVCD OPERON REPRESSOR-RELATED"/>
    <property type="match status" value="1"/>
</dbReference>
<evidence type="ECO:0000313" key="5">
    <source>
        <dbReference type="Proteomes" id="UP000430692"/>
    </source>
</evidence>
<dbReference type="RefSeq" id="WP_160802775.1">
    <property type="nucleotide sequence ID" value="NZ_WUUL01000014.1"/>
</dbReference>
<dbReference type="GO" id="GO:0003677">
    <property type="term" value="F:DNA binding"/>
    <property type="evidence" value="ECO:0007669"/>
    <property type="project" value="UniProtKB-UniRule"/>
</dbReference>
<dbReference type="InterPro" id="IPR050624">
    <property type="entry name" value="HTH-type_Tx_Regulator"/>
</dbReference>
<keyword evidence="5" id="KW-1185">Reference proteome</keyword>
<dbReference type="Gene3D" id="1.10.357.10">
    <property type="entry name" value="Tetracycline Repressor, domain 2"/>
    <property type="match status" value="1"/>
</dbReference>
<dbReference type="SUPFAM" id="SSF46689">
    <property type="entry name" value="Homeodomain-like"/>
    <property type="match status" value="1"/>
</dbReference>
<dbReference type="InterPro" id="IPR001647">
    <property type="entry name" value="HTH_TetR"/>
</dbReference>
<proteinExistence type="predicted"/>
<evidence type="ECO:0000256" key="2">
    <source>
        <dbReference type="PROSITE-ProRule" id="PRU00335"/>
    </source>
</evidence>
<dbReference type="InterPro" id="IPR009057">
    <property type="entry name" value="Homeodomain-like_sf"/>
</dbReference>
<comment type="caution">
    <text evidence="4">The sequence shown here is derived from an EMBL/GenBank/DDBJ whole genome shotgun (WGS) entry which is preliminary data.</text>
</comment>
<dbReference type="PANTHER" id="PTHR43479">
    <property type="entry name" value="ACREF/ENVCD OPERON REPRESSOR-RELATED"/>
    <property type="match status" value="1"/>
</dbReference>
<reference evidence="4 5" key="1">
    <citation type="submission" date="2019-12" db="EMBL/GenBank/DDBJ databases">
        <title>Whole-genome analyses of novel actinobacteria.</title>
        <authorList>
            <person name="Sahin N."/>
            <person name="Saygin H."/>
        </authorList>
    </citation>
    <scope>NUCLEOTIDE SEQUENCE [LARGE SCALE GENOMIC DNA]</scope>
    <source>
        <strain evidence="4 5">KC615</strain>
    </source>
</reference>
<evidence type="ECO:0000313" key="4">
    <source>
        <dbReference type="EMBL" id="MXQ55430.1"/>
    </source>
</evidence>
<organism evidence="4 5">
    <name type="scientific">Shimazuella alba</name>
    <dbReference type="NCBI Taxonomy" id="2690964"/>
    <lineage>
        <taxon>Bacteria</taxon>
        <taxon>Bacillati</taxon>
        <taxon>Bacillota</taxon>
        <taxon>Bacilli</taxon>
        <taxon>Bacillales</taxon>
        <taxon>Thermoactinomycetaceae</taxon>
        <taxon>Shimazuella</taxon>
    </lineage>
</organism>
<dbReference type="PRINTS" id="PR00455">
    <property type="entry name" value="HTHTETR"/>
</dbReference>
<name>A0A6I4VZQ1_9BACL</name>
<dbReference type="Proteomes" id="UP000430692">
    <property type="component" value="Unassembled WGS sequence"/>
</dbReference>
<evidence type="ECO:0000256" key="1">
    <source>
        <dbReference type="ARBA" id="ARBA00023125"/>
    </source>
</evidence>